<feature type="region of interest" description="Disordered" evidence="1">
    <location>
        <begin position="217"/>
        <end position="245"/>
    </location>
</feature>
<evidence type="ECO:0000256" key="1">
    <source>
        <dbReference type="SAM" id="MobiDB-lite"/>
    </source>
</evidence>
<dbReference type="PANTHER" id="PTHR37487:SF3">
    <property type="entry name" value="CLEAVAGE_POLYADENYLATION SPECIFICITY FACTOR A SUBUNIT N-TERMINAL DOMAIN-CONTAINING PROTEIN"/>
    <property type="match status" value="1"/>
</dbReference>
<dbReference type="AlphaFoldDB" id="A0A409X8B9"/>
<keyword evidence="2" id="KW-1133">Transmembrane helix</keyword>
<dbReference type="CDD" id="cd12087">
    <property type="entry name" value="TM_EGFR-like"/>
    <property type="match status" value="1"/>
</dbReference>
<feature type="compositionally biased region" description="Low complexity" evidence="1">
    <location>
        <begin position="336"/>
        <end position="349"/>
    </location>
</feature>
<dbReference type="OrthoDB" id="2591431at2759"/>
<dbReference type="PANTHER" id="PTHR37487">
    <property type="entry name" value="CHROMOSOME 1, WHOLE GENOME SHOTGUN SEQUENCE"/>
    <property type="match status" value="1"/>
</dbReference>
<organism evidence="3 4">
    <name type="scientific">Psilocybe cyanescens</name>
    <dbReference type="NCBI Taxonomy" id="93625"/>
    <lineage>
        <taxon>Eukaryota</taxon>
        <taxon>Fungi</taxon>
        <taxon>Dikarya</taxon>
        <taxon>Basidiomycota</taxon>
        <taxon>Agaricomycotina</taxon>
        <taxon>Agaricomycetes</taxon>
        <taxon>Agaricomycetidae</taxon>
        <taxon>Agaricales</taxon>
        <taxon>Agaricineae</taxon>
        <taxon>Strophariaceae</taxon>
        <taxon>Psilocybe</taxon>
    </lineage>
</organism>
<gene>
    <name evidence="3" type="ORF">CVT25_000010</name>
</gene>
<dbReference type="EMBL" id="NHYD01002390">
    <property type="protein sequence ID" value="PPQ87033.1"/>
    <property type="molecule type" value="Genomic_DNA"/>
</dbReference>
<comment type="caution">
    <text evidence="3">The sequence shown here is derived from an EMBL/GenBank/DDBJ whole genome shotgun (WGS) entry which is preliminary data.</text>
</comment>
<keyword evidence="4" id="KW-1185">Reference proteome</keyword>
<feature type="compositionally biased region" description="Low complexity" evidence="1">
    <location>
        <begin position="222"/>
        <end position="245"/>
    </location>
</feature>
<feature type="compositionally biased region" description="Polar residues" evidence="1">
    <location>
        <begin position="393"/>
        <end position="408"/>
    </location>
</feature>
<evidence type="ECO:0000256" key="2">
    <source>
        <dbReference type="SAM" id="Phobius"/>
    </source>
</evidence>
<evidence type="ECO:0000313" key="3">
    <source>
        <dbReference type="EMBL" id="PPQ87033.1"/>
    </source>
</evidence>
<keyword evidence="2" id="KW-0812">Transmembrane</keyword>
<dbReference type="Proteomes" id="UP000283269">
    <property type="component" value="Unassembled WGS sequence"/>
</dbReference>
<feature type="transmembrane region" description="Helical" evidence="2">
    <location>
        <begin position="252"/>
        <end position="277"/>
    </location>
</feature>
<dbReference type="STRING" id="93625.A0A409X8B9"/>
<evidence type="ECO:0000313" key="4">
    <source>
        <dbReference type="Proteomes" id="UP000283269"/>
    </source>
</evidence>
<proteinExistence type="predicted"/>
<feature type="region of interest" description="Disordered" evidence="1">
    <location>
        <begin position="284"/>
        <end position="317"/>
    </location>
</feature>
<keyword evidence="2" id="KW-0472">Membrane</keyword>
<name>A0A409X8B9_PSICY</name>
<accession>A0A409X8B9</accession>
<protein>
    <submittedName>
        <fullName evidence="3">Uncharacterized protein</fullName>
    </submittedName>
</protein>
<feature type="region of interest" description="Disordered" evidence="1">
    <location>
        <begin position="329"/>
        <end position="411"/>
    </location>
</feature>
<reference evidence="3 4" key="1">
    <citation type="journal article" date="2018" name="Evol. Lett.">
        <title>Horizontal gene cluster transfer increased hallucinogenic mushroom diversity.</title>
        <authorList>
            <person name="Reynolds H.T."/>
            <person name="Vijayakumar V."/>
            <person name="Gluck-Thaler E."/>
            <person name="Korotkin H.B."/>
            <person name="Matheny P.B."/>
            <person name="Slot J.C."/>
        </authorList>
    </citation>
    <scope>NUCLEOTIDE SEQUENCE [LARGE SCALE GENOMIC DNA]</scope>
    <source>
        <strain evidence="3 4">2631</strain>
    </source>
</reference>
<sequence length="537" mass="57103">MMFFTYYHRFVVVLSFFTIFPLINAFTFTFAEPSECDDLALTWTGGIPPFTLNLIPIFGTPQNVSIPSSAYSDGKGSFSYPLPFPKTAQLVFMMSDATGFNTGGVSEVKTVLPSKGGTCDTSEPKVDFSFQLNTALQQCRPYVIEAYTEAVQPVTIYIIVPGGNVTILKPPAGPTSFTWNANAARGTSMIFMLTDAKGRQGGSSDVIPVNVSDDTTCLNAASPSTTSNPPSSSSTSLPDASSTSGSKDGISIAAVAGTVIGALIFLAVTITLGLFFLKKRREDAAPGYSDNKSGRPAPRRGSGVDLPYDSDFGSGVPYSGGALPSNFPPSSPYPYSPNSSVPLSSNPFLDSHSEGQNRSSQHLLSPSGHYQPGPFDSSRDYLPAPPGHLQGYLGTQHSPFEPANSSAPSILPGMGPEVYLMETRLQSSIPDTTSTTKRQAALAGSATQKPTRFIVHTDVEDDLPPPNEDGVVELPPQYTERRRAPGSVDPPLEQAGPPLATYPLASLAPLSVNAFNFTNNNPTQCDDFTIQWTGMKI</sequence>
<feature type="compositionally biased region" description="Polar residues" evidence="1">
    <location>
        <begin position="354"/>
        <end position="364"/>
    </location>
</feature>
<dbReference type="InParanoid" id="A0A409X8B9"/>